<evidence type="ECO:0000256" key="1">
    <source>
        <dbReference type="SAM" id="MobiDB-lite"/>
    </source>
</evidence>
<dbReference type="RefSeq" id="XP_066720046.1">
    <property type="nucleotide sequence ID" value="XM_066854191.1"/>
</dbReference>
<gene>
    <name evidence="2" type="ORF">PG994_002782</name>
</gene>
<keyword evidence="3" id="KW-1185">Reference proteome</keyword>
<feature type="compositionally biased region" description="Basic and acidic residues" evidence="1">
    <location>
        <begin position="476"/>
        <end position="486"/>
    </location>
</feature>
<dbReference type="EMBL" id="JAQQWL010000003">
    <property type="protein sequence ID" value="KAK8078975.1"/>
    <property type="molecule type" value="Genomic_DNA"/>
</dbReference>
<protein>
    <submittedName>
        <fullName evidence="2">Uncharacterized protein</fullName>
    </submittedName>
</protein>
<evidence type="ECO:0000313" key="3">
    <source>
        <dbReference type="Proteomes" id="UP001480595"/>
    </source>
</evidence>
<dbReference type="Proteomes" id="UP001480595">
    <property type="component" value="Unassembled WGS sequence"/>
</dbReference>
<sequence length="514" mass="57338">MLPREMDLPVGGSDIQLWPTNLTADYFPVHEESKYECSRTIERLEDRIYPSATYLLVADQLSRWWSHEGLNHESEFLDRNIRLLLNLAASHYSEALIYLKARKKNKVPERYGSLDLAVKTYNVETRVPAVRVACKVHDKIDLAQKKTGKALPANRLHSRSQNRCASHSLGELLLHITRREENKTTTWGPVTCTVDAQWVAADTYIKMDIGGFDGGRLKFNYRISQGGDIVRTELKKDSAPDFAVTNYRPRSPPGPDIWTHIKMHTSWFTEVLSSHVADVSAGLIPIKSNPHNRSLFDRLLDYTAFPYNNWTDEPHISPRTRTLEHAISMFFSDGLSRCGLNLQLPVSSLIPFMPANEEDWKTAANAMVQVNKDPVDWFPMPDKLRDSASGSTEVVMRATFHGYAMAARNWLDRVSEAWDSAAEMVVLAQQSSPAESPLLDNTCVGIRSRKPMARIATVEIRKSGNADGGGTAAAEVQRDLGNRRTESIPQADKAYGCSSASGPGPSNDASAVVV</sequence>
<reference evidence="2 3" key="1">
    <citation type="submission" date="2023-01" db="EMBL/GenBank/DDBJ databases">
        <title>Analysis of 21 Apiospora genomes using comparative genomics revels a genus with tremendous synthesis potential of carbohydrate active enzymes and secondary metabolites.</title>
        <authorList>
            <person name="Sorensen T."/>
        </authorList>
    </citation>
    <scope>NUCLEOTIDE SEQUENCE [LARGE SCALE GENOMIC DNA]</scope>
    <source>
        <strain evidence="2 3">CBS 135458</strain>
    </source>
</reference>
<accession>A0ABR1W676</accession>
<comment type="caution">
    <text evidence="2">The sequence shown here is derived from an EMBL/GenBank/DDBJ whole genome shotgun (WGS) entry which is preliminary data.</text>
</comment>
<organism evidence="2 3">
    <name type="scientific">Apiospora phragmitis</name>
    <dbReference type="NCBI Taxonomy" id="2905665"/>
    <lineage>
        <taxon>Eukaryota</taxon>
        <taxon>Fungi</taxon>
        <taxon>Dikarya</taxon>
        <taxon>Ascomycota</taxon>
        <taxon>Pezizomycotina</taxon>
        <taxon>Sordariomycetes</taxon>
        <taxon>Xylariomycetidae</taxon>
        <taxon>Amphisphaeriales</taxon>
        <taxon>Apiosporaceae</taxon>
        <taxon>Apiospora</taxon>
    </lineage>
</organism>
<evidence type="ECO:0000313" key="2">
    <source>
        <dbReference type="EMBL" id="KAK8078975.1"/>
    </source>
</evidence>
<dbReference type="GeneID" id="92087254"/>
<name>A0ABR1W676_9PEZI</name>
<proteinExistence type="predicted"/>
<feature type="region of interest" description="Disordered" evidence="1">
    <location>
        <begin position="463"/>
        <end position="514"/>
    </location>
</feature>